<keyword evidence="10 13" id="KW-0503">Monooxygenase</keyword>
<organism evidence="14 15">
    <name type="scientific">Amblyomma americanum</name>
    <name type="common">Lone star tick</name>
    <dbReference type="NCBI Taxonomy" id="6943"/>
    <lineage>
        <taxon>Eukaryota</taxon>
        <taxon>Metazoa</taxon>
        <taxon>Ecdysozoa</taxon>
        <taxon>Arthropoda</taxon>
        <taxon>Chelicerata</taxon>
        <taxon>Arachnida</taxon>
        <taxon>Acari</taxon>
        <taxon>Parasitiformes</taxon>
        <taxon>Ixodida</taxon>
        <taxon>Ixodoidea</taxon>
        <taxon>Ixodidae</taxon>
        <taxon>Amblyomminae</taxon>
        <taxon>Amblyomma</taxon>
    </lineage>
</organism>
<evidence type="ECO:0008006" key="16">
    <source>
        <dbReference type="Google" id="ProtNLM"/>
    </source>
</evidence>
<dbReference type="SUPFAM" id="SSF48264">
    <property type="entry name" value="Cytochrome P450"/>
    <property type="match status" value="1"/>
</dbReference>
<reference evidence="14 15" key="1">
    <citation type="journal article" date="2023" name="Arcadia Sci">
        <title>De novo assembly of a long-read Amblyomma americanum tick genome.</title>
        <authorList>
            <person name="Chou S."/>
            <person name="Poskanzer K.E."/>
            <person name="Rollins M."/>
            <person name="Thuy-Boun P.S."/>
        </authorList>
    </citation>
    <scope>NUCLEOTIDE SEQUENCE [LARGE SCALE GENOMIC DNA]</scope>
    <source>
        <strain evidence="14">F_SG_1</strain>
        <tissue evidence="14">Salivary glands</tissue>
    </source>
</reference>
<dbReference type="InterPro" id="IPR017972">
    <property type="entry name" value="Cyt_P450_CS"/>
</dbReference>
<dbReference type="InterPro" id="IPR036396">
    <property type="entry name" value="Cyt_P450_sf"/>
</dbReference>
<evidence type="ECO:0000256" key="12">
    <source>
        <dbReference type="PIRSR" id="PIRSR602401-1"/>
    </source>
</evidence>
<evidence type="ECO:0000256" key="5">
    <source>
        <dbReference type="ARBA" id="ARBA00022617"/>
    </source>
</evidence>
<evidence type="ECO:0000256" key="9">
    <source>
        <dbReference type="ARBA" id="ARBA00023004"/>
    </source>
</evidence>
<evidence type="ECO:0000256" key="2">
    <source>
        <dbReference type="ARBA" id="ARBA00004174"/>
    </source>
</evidence>
<keyword evidence="5 12" id="KW-0349">Heme</keyword>
<evidence type="ECO:0000256" key="4">
    <source>
        <dbReference type="ARBA" id="ARBA00010617"/>
    </source>
</evidence>
<comment type="subcellular location">
    <subcellularLocation>
        <location evidence="3">Endoplasmic reticulum membrane</location>
        <topology evidence="3">Peripheral membrane protein</topology>
    </subcellularLocation>
    <subcellularLocation>
        <location evidence="2">Microsome membrane</location>
        <topology evidence="2">Peripheral membrane protein</topology>
    </subcellularLocation>
</comment>
<comment type="cofactor">
    <cofactor evidence="1 12">
        <name>heme</name>
        <dbReference type="ChEBI" id="CHEBI:30413"/>
    </cofactor>
</comment>
<evidence type="ECO:0000313" key="15">
    <source>
        <dbReference type="Proteomes" id="UP001321473"/>
    </source>
</evidence>
<keyword evidence="8 13" id="KW-0560">Oxidoreductase</keyword>
<proteinExistence type="inferred from homology"/>
<gene>
    <name evidence="14" type="ORF">V5799_010497</name>
</gene>
<dbReference type="PANTHER" id="PTHR24302">
    <property type="entry name" value="CYTOCHROME P450 FAMILY 3"/>
    <property type="match status" value="1"/>
</dbReference>
<evidence type="ECO:0000256" key="10">
    <source>
        <dbReference type="ARBA" id="ARBA00023033"/>
    </source>
</evidence>
<dbReference type="Gene3D" id="1.10.630.10">
    <property type="entry name" value="Cytochrome P450"/>
    <property type="match status" value="1"/>
</dbReference>
<dbReference type="Pfam" id="PF00067">
    <property type="entry name" value="p450"/>
    <property type="match status" value="1"/>
</dbReference>
<comment type="similarity">
    <text evidence="4 13">Belongs to the cytochrome P450 family.</text>
</comment>
<accession>A0AAQ4EK14</accession>
<comment type="caution">
    <text evidence="14">The sequence shown here is derived from an EMBL/GenBank/DDBJ whole genome shotgun (WGS) entry which is preliminary data.</text>
</comment>
<dbReference type="PRINTS" id="PR00385">
    <property type="entry name" value="P450"/>
</dbReference>
<dbReference type="PANTHER" id="PTHR24302:SF15">
    <property type="entry name" value="FATTY-ACID PEROXYGENASE"/>
    <property type="match status" value="1"/>
</dbReference>
<feature type="binding site" description="axial binding residue" evidence="12">
    <location>
        <position position="458"/>
    </location>
    <ligand>
        <name>heme</name>
        <dbReference type="ChEBI" id="CHEBI:30413"/>
    </ligand>
    <ligandPart>
        <name>Fe</name>
        <dbReference type="ChEBI" id="CHEBI:18248"/>
    </ligandPart>
</feature>
<dbReference type="GO" id="GO:0020037">
    <property type="term" value="F:heme binding"/>
    <property type="evidence" value="ECO:0007669"/>
    <property type="project" value="InterPro"/>
</dbReference>
<keyword evidence="6 12" id="KW-0479">Metal-binding</keyword>
<name>A0AAQ4EK14_AMBAM</name>
<evidence type="ECO:0000256" key="1">
    <source>
        <dbReference type="ARBA" id="ARBA00001971"/>
    </source>
</evidence>
<dbReference type="GO" id="GO:0008395">
    <property type="term" value="F:steroid hydroxylase activity"/>
    <property type="evidence" value="ECO:0007669"/>
    <property type="project" value="TreeGrafter"/>
</dbReference>
<evidence type="ECO:0000256" key="11">
    <source>
        <dbReference type="ARBA" id="ARBA00043906"/>
    </source>
</evidence>
<dbReference type="CDD" id="cd11055">
    <property type="entry name" value="CYP3A-like"/>
    <property type="match status" value="1"/>
</dbReference>
<dbReference type="AlphaFoldDB" id="A0AAQ4EK14"/>
<dbReference type="GO" id="GO:0005789">
    <property type="term" value="C:endoplasmic reticulum membrane"/>
    <property type="evidence" value="ECO:0007669"/>
    <property type="project" value="UniProtKB-SubCell"/>
</dbReference>
<evidence type="ECO:0000256" key="13">
    <source>
        <dbReference type="RuleBase" id="RU000461"/>
    </source>
</evidence>
<protein>
    <recommendedName>
        <fullName evidence="16">Cytochrome</fullName>
    </recommendedName>
</protein>
<dbReference type="EMBL" id="JARKHS020014762">
    <property type="protein sequence ID" value="KAK8774971.1"/>
    <property type="molecule type" value="Genomic_DNA"/>
</dbReference>
<dbReference type="Proteomes" id="UP001321473">
    <property type="component" value="Unassembled WGS sequence"/>
</dbReference>
<dbReference type="InterPro" id="IPR001128">
    <property type="entry name" value="Cyt_P450"/>
</dbReference>
<dbReference type="PROSITE" id="PS00086">
    <property type="entry name" value="CYTOCHROME_P450"/>
    <property type="match status" value="1"/>
</dbReference>
<sequence length="517" mass="59084">MSATAVLLLLFLLLLAVLFIWRWRHFSYFKRLGIPGPKPNLIWGNLMEYHSSHLYEAVGGWIKQYGDLFGFFNGDVPFVVTQDLELIELVFVRKFQNFMNRGLTMMTDQMHPYLGKSIIHVNAPMWKSIRNSVAYGFSATKLKQMMPYFEEDVNFLMKSLEKCADTGEEVQMMRKYEQLSMDFVARGCFGIDERFQGQPEHPLFDMTRTACCQLMTGPFHMIAQSTTSLGPIMKLVCRLSLLIGDFVFDTVTAQTSKIIEMRKKDPSLRKPDILQNLLDAEYIESEAGGSAGQGENGIVKSRALTTEEVITSAATLFIAGYETVVTSLSYVTFTLAKYPDIQEKVRQEIEDCVSKDGKLDYETVMKKLSYLDQVMSETFRLYPPGLTFVTRQAKEDFEYKGLKFKAGTCFMVPQFQIQRDPRYWPNALEFNPDRFAPENEANIKKMAFVPFGIGPRNCVGQRIADLQVKYTVARLLQKYRLELGSSQLGAMKMGSRAMVSMPARGPWITFHRLKKST</sequence>
<evidence type="ECO:0000256" key="7">
    <source>
        <dbReference type="ARBA" id="ARBA00022848"/>
    </source>
</evidence>
<dbReference type="InterPro" id="IPR050705">
    <property type="entry name" value="Cytochrome_P450_3A"/>
</dbReference>
<comment type="function">
    <text evidence="11">Cytochromes P450 are a group of heme-thiolate monooxygenases. They oxidize a variety of structurally unrelated compounds, including steroids, fatty acids, and xenobiotics.</text>
</comment>
<keyword evidence="7" id="KW-0492">Microsome</keyword>
<evidence type="ECO:0000256" key="8">
    <source>
        <dbReference type="ARBA" id="ARBA00023002"/>
    </source>
</evidence>
<keyword evidence="9 12" id="KW-0408">Iron</keyword>
<dbReference type="GO" id="GO:0016705">
    <property type="term" value="F:oxidoreductase activity, acting on paired donors, with incorporation or reduction of molecular oxygen"/>
    <property type="evidence" value="ECO:0007669"/>
    <property type="project" value="InterPro"/>
</dbReference>
<evidence type="ECO:0000256" key="6">
    <source>
        <dbReference type="ARBA" id="ARBA00022723"/>
    </source>
</evidence>
<evidence type="ECO:0000313" key="14">
    <source>
        <dbReference type="EMBL" id="KAK8774971.1"/>
    </source>
</evidence>
<keyword evidence="7" id="KW-0256">Endoplasmic reticulum</keyword>
<dbReference type="PRINTS" id="PR00463">
    <property type="entry name" value="EP450I"/>
</dbReference>
<keyword evidence="15" id="KW-1185">Reference proteome</keyword>
<evidence type="ECO:0000256" key="3">
    <source>
        <dbReference type="ARBA" id="ARBA00004406"/>
    </source>
</evidence>
<dbReference type="FunFam" id="1.10.630.10:FF:000182">
    <property type="entry name" value="Cytochrome P450 3A4"/>
    <property type="match status" value="1"/>
</dbReference>
<dbReference type="GO" id="GO:0005506">
    <property type="term" value="F:iron ion binding"/>
    <property type="evidence" value="ECO:0007669"/>
    <property type="project" value="InterPro"/>
</dbReference>
<dbReference type="InterPro" id="IPR002401">
    <property type="entry name" value="Cyt_P450_E_grp-I"/>
</dbReference>